<dbReference type="PANTHER" id="PTHR34978">
    <property type="entry name" value="POSSIBLE SENSOR-TRANSDUCER PROTEIN BLAR"/>
    <property type="match status" value="1"/>
</dbReference>
<keyword evidence="6" id="KW-1185">Reference proteome</keyword>
<evidence type="ECO:0000259" key="4">
    <source>
        <dbReference type="Pfam" id="PF05569"/>
    </source>
</evidence>
<evidence type="ECO:0000256" key="1">
    <source>
        <dbReference type="ARBA" id="ARBA00011075"/>
    </source>
</evidence>
<dbReference type="InterPro" id="IPR012338">
    <property type="entry name" value="Beta-lactam/transpept-like"/>
</dbReference>
<dbReference type="EMBL" id="SLXA01000005">
    <property type="protein sequence ID" value="TCO84845.1"/>
    <property type="molecule type" value="Genomic_DNA"/>
</dbReference>
<dbReference type="Gene3D" id="3.40.710.10">
    <property type="entry name" value="DD-peptidase/beta-lactamase superfamily"/>
    <property type="match status" value="1"/>
</dbReference>
<dbReference type="Pfam" id="PF00905">
    <property type="entry name" value="Transpeptidase"/>
    <property type="match status" value="1"/>
</dbReference>
<feature type="transmembrane region" description="Helical" evidence="2">
    <location>
        <begin position="6"/>
        <end position="25"/>
    </location>
</feature>
<protein>
    <submittedName>
        <fullName evidence="5">Bla regulator protein BlaR1</fullName>
    </submittedName>
</protein>
<comment type="similarity">
    <text evidence="1">Belongs to the peptidase M56 family.</text>
</comment>
<dbReference type="OrthoDB" id="9762883at2"/>
<evidence type="ECO:0000313" key="5">
    <source>
        <dbReference type="EMBL" id="TCO84845.1"/>
    </source>
</evidence>
<dbReference type="InterPro" id="IPR052173">
    <property type="entry name" value="Beta-lactam_resp_regulator"/>
</dbReference>
<dbReference type="RefSeq" id="WP_132090990.1">
    <property type="nucleotide sequence ID" value="NZ_JANKAQ010000007.1"/>
</dbReference>
<sequence>MTSFGLHFILCNLFIAFSILAVIAIKHLFKNHLSAQAVYRLWSVLFLLMALPFVPVKLPKTLTTASASQGRYIFPETPVQTSGALQTIMGTSRDWMNDFTVSVNKKTPTFFGMFCLVIWMTGIIFMLSIQLRAHRKLFLMKQSAVTVHHPALCRLFEQCCTELGIKKMPSLYSTLLLKSPVMTGILCPAIYLPSHLIDDMADTSQDLYQSLRHMLLHELVHYKQRDALTNALINFFHLLYWPNPLVWFAMDEIRNDREIACDTSVLNRLGEENVLAYGNTLIHLAERMSPDIFSSVSGISGNMRQLTRRIRRIAAYKKPTRADGIKSTCIGLSIAALLLSLSPVLATYALYPAFSASGKIEDESSLENTDKASIFDENSKISEIDLSACFGDTEGSFVLYDLSRNTWQIYNKEKALVRVSPDSTYKIYAALFALDAGFITPENSEMTWDGEIRAFDAWNQDQDLHSAMKNSVNWYFQTLEEGMGKARTGQYLDNIGYGNRDLSGGFPSCWLESSLKISPAEQVYLLKEIFADLTSQDSSAGQMFSTSHIATVKDALYLYNTPGGALYGKTGTGNVNDHNIRGWFIGFTESNGQMYFFATHIEDLDNASGSRAAEITQVILSDLGIIH</sequence>
<dbReference type="Pfam" id="PF05569">
    <property type="entry name" value="Peptidase_M56"/>
    <property type="match status" value="1"/>
</dbReference>
<feature type="domain" description="Peptidase M56" evidence="4">
    <location>
        <begin position="9"/>
        <end position="311"/>
    </location>
</feature>
<dbReference type="PANTHER" id="PTHR34978:SF3">
    <property type="entry name" value="SLR0241 PROTEIN"/>
    <property type="match status" value="1"/>
</dbReference>
<proteinExistence type="inferred from homology"/>
<keyword evidence="2" id="KW-0472">Membrane</keyword>
<dbReference type="CDD" id="cd07341">
    <property type="entry name" value="M56_BlaR1_MecR1_like"/>
    <property type="match status" value="1"/>
</dbReference>
<comment type="caution">
    <text evidence="5">The sequence shown here is derived from an EMBL/GenBank/DDBJ whole genome shotgun (WGS) entry which is preliminary data.</text>
</comment>
<feature type="domain" description="Penicillin-binding protein transpeptidase" evidence="3">
    <location>
        <begin position="418"/>
        <end position="620"/>
    </location>
</feature>
<dbReference type="Proteomes" id="UP000295711">
    <property type="component" value="Unassembled WGS sequence"/>
</dbReference>
<reference evidence="5 6" key="1">
    <citation type="submission" date="2019-03" db="EMBL/GenBank/DDBJ databases">
        <title>Genomic Encyclopedia of Type Strains, Phase IV (KMG-IV): sequencing the most valuable type-strain genomes for metagenomic binning, comparative biology and taxonomic classification.</title>
        <authorList>
            <person name="Goeker M."/>
        </authorList>
    </citation>
    <scope>NUCLEOTIDE SEQUENCE [LARGE SCALE GENOMIC DNA]</scope>
    <source>
        <strain evidence="5 6">DSM 28559</strain>
    </source>
</reference>
<dbReference type="InterPro" id="IPR001460">
    <property type="entry name" value="PCN-bd_Tpept"/>
</dbReference>
<organism evidence="5 6">
    <name type="scientific">Frisingicoccus caecimuris</name>
    <dbReference type="NCBI Taxonomy" id="1796636"/>
    <lineage>
        <taxon>Bacteria</taxon>
        <taxon>Bacillati</taxon>
        <taxon>Bacillota</taxon>
        <taxon>Clostridia</taxon>
        <taxon>Lachnospirales</taxon>
        <taxon>Lachnospiraceae</taxon>
        <taxon>Frisingicoccus</taxon>
    </lineage>
</organism>
<feature type="transmembrane region" description="Helical" evidence="2">
    <location>
        <begin position="328"/>
        <end position="351"/>
    </location>
</feature>
<gene>
    <name evidence="5" type="ORF">EV212_105112</name>
</gene>
<accession>A0A4R2LMK7</accession>
<evidence type="ECO:0000313" key="6">
    <source>
        <dbReference type="Proteomes" id="UP000295711"/>
    </source>
</evidence>
<dbReference type="GO" id="GO:0008658">
    <property type="term" value="F:penicillin binding"/>
    <property type="evidence" value="ECO:0007669"/>
    <property type="project" value="InterPro"/>
</dbReference>
<evidence type="ECO:0000256" key="2">
    <source>
        <dbReference type="SAM" id="Phobius"/>
    </source>
</evidence>
<feature type="transmembrane region" description="Helical" evidence="2">
    <location>
        <begin position="110"/>
        <end position="131"/>
    </location>
</feature>
<evidence type="ECO:0000259" key="3">
    <source>
        <dbReference type="Pfam" id="PF00905"/>
    </source>
</evidence>
<dbReference type="NCBIfam" id="NF000326">
    <property type="entry name" value="blaR1_generic"/>
    <property type="match status" value="1"/>
</dbReference>
<feature type="transmembrane region" description="Helical" evidence="2">
    <location>
        <begin position="37"/>
        <end position="54"/>
    </location>
</feature>
<keyword evidence="2" id="KW-0812">Transmembrane</keyword>
<dbReference type="AlphaFoldDB" id="A0A4R2LMK7"/>
<dbReference type="InterPro" id="IPR008756">
    <property type="entry name" value="Peptidase_M56"/>
</dbReference>
<dbReference type="SUPFAM" id="SSF56601">
    <property type="entry name" value="beta-lactamase/transpeptidase-like"/>
    <property type="match status" value="1"/>
</dbReference>
<name>A0A4R2LMK7_9FIRM</name>
<keyword evidence="2" id="KW-1133">Transmembrane helix</keyword>